<dbReference type="EMBL" id="HE575319">
    <property type="protein sequence ID" value="CCC90938.1"/>
    <property type="molecule type" value="Genomic_DNA"/>
</dbReference>
<evidence type="ECO:0000313" key="1">
    <source>
        <dbReference type="EMBL" id="CCC90938.1"/>
    </source>
</evidence>
<name>G0UNH8_TRYCI</name>
<protein>
    <submittedName>
        <fullName evidence="1">Uncharacterized protein</fullName>
    </submittedName>
</protein>
<proteinExistence type="predicted"/>
<dbReference type="AlphaFoldDB" id="G0UNH8"/>
<organism evidence="1">
    <name type="scientific">Trypanosoma congolense (strain IL3000)</name>
    <dbReference type="NCBI Taxonomy" id="1068625"/>
    <lineage>
        <taxon>Eukaryota</taxon>
        <taxon>Discoba</taxon>
        <taxon>Euglenozoa</taxon>
        <taxon>Kinetoplastea</taxon>
        <taxon>Metakinetoplastina</taxon>
        <taxon>Trypanosomatida</taxon>
        <taxon>Trypanosomatidae</taxon>
        <taxon>Trypanosoma</taxon>
        <taxon>Nannomonas</taxon>
    </lineage>
</organism>
<accession>G0UNH8</accession>
<dbReference type="VEuPathDB" id="TriTrypDB:TcIL3000_6_1730"/>
<gene>
    <name evidence="1" type="ORF">TCIL3000_6_1730</name>
</gene>
<sequence>MLRCCFFLQSNSLHNPGPFLDGVLQLIKLQLAHKNAAAEKNVKACDVIESEFLRELETFRPCFTMSSSLNVAKLYTKKLHRALSYFQLYDDPLMRQLDMIIGKQSMRNDAGYQRGIFKAPVAAPLNTFSLDEREETVLPTELPIPPKPNPSAQLRKEALKLPARHRGHWILRDPEIAITREERRTDPW</sequence>
<reference evidence="1" key="1">
    <citation type="journal article" date="2012" name="Proc. Natl. Acad. Sci. U.S.A.">
        <title>Antigenic diversity is generated by distinct evolutionary mechanisms in African trypanosome species.</title>
        <authorList>
            <person name="Jackson A.P."/>
            <person name="Berry A."/>
            <person name="Aslett M."/>
            <person name="Allison H.C."/>
            <person name="Burton P."/>
            <person name="Vavrova-Anderson J."/>
            <person name="Brown R."/>
            <person name="Browne H."/>
            <person name="Corton N."/>
            <person name="Hauser H."/>
            <person name="Gamble J."/>
            <person name="Gilderthorp R."/>
            <person name="Marcello L."/>
            <person name="McQuillan J."/>
            <person name="Otto T.D."/>
            <person name="Quail M.A."/>
            <person name="Sanders M.J."/>
            <person name="van Tonder A."/>
            <person name="Ginger M.L."/>
            <person name="Field M.C."/>
            <person name="Barry J.D."/>
            <person name="Hertz-Fowler C."/>
            <person name="Berriman M."/>
        </authorList>
    </citation>
    <scope>NUCLEOTIDE SEQUENCE</scope>
    <source>
        <strain evidence="1">IL3000</strain>
    </source>
</reference>